<sequence length="649" mass="69910">MADNKLKYTVQECEDLLCVPGSIFELERKTLWGHEQKVWKHQVPTFRAMITERMPKFASKVFLSSPIADPEPFDARETLTHGEAYERAINFAALLRGAGVGAGSRVAIGGTNCTSWVIAFLGAHLVGAVPVLLNSGLHVDATLHCLKLTQPDLIVVDDAMADQLGPAEAQLRAAGVRADVWCWTSLGHLNKAAQRVAKAVQDMQPNHANIRRVKEEQLNIGPESDAIIYFTSGTTSMPKGVLVTQRQALHILISTQYVPARMALRLGASPAEATALATAPKEDACALLSIPLFHVQGNLNWLVCAVAEGTKLAFLRRWSVPDAIKIMVQEKVGKIGGVPAIATSVLQSPLLPKSFQLASTTFGGASPPTRLPADIMRRFPECIPATGWGMTETNSTHTSFAGVEYVNKPKSCGQAVPICTIKVVDPKTKRELPPGTPGLLLAYGSNIMKCYVNNPSEYANEDRADGPEATAETLVDGWLDTGDIAYIDADGDLAISDRAKDIIIRGGENIPSAEVERALAQDDRVAEACAVPVPDDVLGERVGVAVSLAPGASATEESIAETVFPRLRYPARPAVVLVSKGPLRILGLLGLRARIIYAQLCISMRGYVLTPPAWNASQKILKSEVKKMVVAKWEKAGRKPLVDPSRARL</sequence>
<dbReference type="InterPro" id="IPR045851">
    <property type="entry name" value="AMP-bd_C_sf"/>
</dbReference>
<dbReference type="GO" id="GO:0006631">
    <property type="term" value="P:fatty acid metabolic process"/>
    <property type="evidence" value="ECO:0007669"/>
    <property type="project" value="TreeGrafter"/>
</dbReference>
<reference evidence="5 6" key="1">
    <citation type="journal article" date="2012" name="Eukaryot. Cell">
        <title>Draft genome sequence of CBS 2479, the standard type strain of Trichosporon asahii.</title>
        <authorList>
            <person name="Yang R.Y."/>
            <person name="Li H.T."/>
            <person name="Zhu H."/>
            <person name="Zhou G.P."/>
            <person name="Wang M."/>
            <person name="Wang L."/>
        </authorList>
    </citation>
    <scope>NUCLEOTIDE SEQUENCE [LARGE SCALE GENOMIC DNA]</scope>
    <source>
        <strain evidence="6">ATCC 90039 / CBS 2479 / JCM 2466 / KCTC 7840 / NCYC 2677 / UAMH 7654</strain>
    </source>
</reference>
<evidence type="ECO:0000259" key="3">
    <source>
        <dbReference type="Pfam" id="PF00501"/>
    </source>
</evidence>
<dbReference type="InterPro" id="IPR020845">
    <property type="entry name" value="AMP-binding_CS"/>
</dbReference>
<evidence type="ECO:0008006" key="7">
    <source>
        <dbReference type="Google" id="ProtNLM"/>
    </source>
</evidence>
<dbReference type="SUPFAM" id="SSF56801">
    <property type="entry name" value="Acetyl-CoA synthetase-like"/>
    <property type="match status" value="1"/>
</dbReference>
<dbReference type="RefSeq" id="XP_014176389.1">
    <property type="nucleotide sequence ID" value="XM_014320914.1"/>
</dbReference>
<dbReference type="GO" id="GO:0031956">
    <property type="term" value="F:medium-chain fatty acid-CoA ligase activity"/>
    <property type="evidence" value="ECO:0007669"/>
    <property type="project" value="TreeGrafter"/>
</dbReference>
<gene>
    <name evidence="5" type="ORF">A1Q1_05705</name>
</gene>
<organism evidence="5 6">
    <name type="scientific">Trichosporon asahii var. asahii (strain ATCC 90039 / CBS 2479 / JCM 2466 / KCTC 7840 / NBRC 103889/ NCYC 2677 / UAMH 7654)</name>
    <name type="common">Yeast</name>
    <dbReference type="NCBI Taxonomy" id="1186058"/>
    <lineage>
        <taxon>Eukaryota</taxon>
        <taxon>Fungi</taxon>
        <taxon>Dikarya</taxon>
        <taxon>Basidiomycota</taxon>
        <taxon>Agaricomycotina</taxon>
        <taxon>Tremellomycetes</taxon>
        <taxon>Trichosporonales</taxon>
        <taxon>Trichosporonaceae</taxon>
        <taxon>Trichosporon</taxon>
    </lineage>
</organism>
<dbReference type="VEuPathDB" id="FungiDB:A1Q1_05705"/>
<dbReference type="Gene3D" id="3.30.300.30">
    <property type="match status" value="1"/>
</dbReference>
<dbReference type="EMBL" id="ALBS01000321">
    <property type="protein sequence ID" value="EJT45792.1"/>
    <property type="molecule type" value="Genomic_DNA"/>
</dbReference>
<comment type="caution">
    <text evidence="5">The sequence shown here is derived from an EMBL/GenBank/DDBJ whole genome shotgun (WGS) entry which is preliminary data.</text>
</comment>
<dbReference type="Proteomes" id="UP000002748">
    <property type="component" value="Unassembled WGS sequence"/>
</dbReference>
<dbReference type="Gene3D" id="3.40.50.12780">
    <property type="entry name" value="N-terminal domain of ligase-like"/>
    <property type="match status" value="1"/>
</dbReference>
<dbReference type="PANTHER" id="PTHR43201:SF5">
    <property type="entry name" value="MEDIUM-CHAIN ACYL-COA LIGASE ACSF2, MITOCHONDRIAL"/>
    <property type="match status" value="1"/>
</dbReference>
<accession>J6ESR6</accession>
<feature type="domain" description="AMP-dependent synthetase/ligase" evidence="3">
    <location>
        <begin position="74"/>
        <end position="451"/>
    </location>
</feature>
<evidence type="ECO:0000256" key="1">
    <source>
        <dbReference type="ARBA" id="ARBA00006432"/>
    </source>
</evidence>
<dbReference type="AlphaFoldDB" id="J6ESR6"/>
<feature type="domain" description="AMP-binding enzyme C-terminal" evidence="4">
    <location>
        <begin position="514"/>
        <end position="577"/>
    </location>
</feature>
<dbReference type="PANTHER" id="PTHR43201">
    <property type="entry name" value="ACYL-COA SYNTHETASE"/>
    <property type="match status" value="1"/>
</dbReference>
<dbReference type="KEGG" id="tasa:A1Q1_05705"/>
<evidence type="ECO:0000259" key="4">
    <source>
        <dbReference type="Pfam" id="PF13193"/>
    </source>
</evidence>
<dbReference type="Pfam" id="PF13193">
    <property type="entry name" value="AMP-binding_C"/>
    <property type="match status" value="1"/>
</dbReference>
<dbReference type="PROSITE" id="PS00455">
    <property type="entry name" value="AMP_BINDING"/>
    <property type="match status" value="1"/>
</dbReference>
<protein>
    <recommendedName>
        <fullName evidence="7">Long-chain-fatty-acid--CoA ligase</fullName>
    </recommendedName>
</protein>
<evidence type="ECO:0000256" key="2">
    <source>
        <dbReference type="ARBA" id="ARBA00022598"/>
    </source>
</evidence>
<comment type="similarity">
    <text evidence="1">Belongs to the ATP-dependent AMP-binding enzyme family.</text>
</comment>
<dbReference type="InterPro" id="IPR042099">
    <property type="entry name" value="ANL_N_sf"/>
</dbReference>
<dbReference type="InterPro" id="IPR000873">
    <property type="entry name" value="AMP-dep_synth/lig_dom"/>
</dbReference>
<evidence type="ECO:0000313" key="5">
    <source>
        <dbReference type="EMBL" id="EJT45792.1"/>
    </source>
</evidence>
<keyword evidence="2" id="KW-0436">Ligase</keyword>
<dbReference type="HOGENOM" id="CLU_000022_59_0_1"/>
<dbReference type="Pfam" id="PF00501">
    <property type="entry name" value="AMP-binding"/>
    <property type="match status" value="1"/>
</dbReference>
<dbReference type="InterPro" id="IPR025110">
    <property type="entry name" value="AMP-bd_C"/>
</dbReference>
<proteinExistence type="inferred from homology"/>
<dbReference type="OrthoDB" id="10253115at2759"/>
<evidence type="ECO:0000313" key="6">
    <source>
        <dbReference type="Proteomes" id="UP000002748"/>
    </source>
</evidence>
<dbReference type="GeneID" id="25989217"/>
<name>J6ESR6_TRIAS</name>